<dbReference type="InterPro" id="IPR001173">
    <property type="entry name" value="Glyco_trans_2-like"/>
</dbReference>
<keyword evidence="3" id="KW-1185">Reference proteome</keyword>
<reference evidence="2" key="1">
    <citation type="submission" date="2020-08" db="EMBL/GenBank/DDBJ databases">
        <title>Genome public.</title>
        <authorList>
            <person name="Liu C."/>
            <person name="Sun Q."/>
        </authorList>
    </citation>
    <scope>NUCLEOTIDE SEQUENCE</scope>
    <source>
        <strain evidence="2">NSJ-52</strain>
    </source>
</reference>
<dbReference type="Gene3D" id="1.25.40.10">
    <property type="entry name" value="Tetratricopeptide repeat domain"/>
    <property type="match status" value="1"/>
</dbReference>
<accession>A0A8J6JKC7</accession>
<evidence type="ECO:0000313" key="2">
    <source>
        <dbReference type="EMBL" id="MBC5737618.1"/>
    </source>
</evidence>
<dbReference type="SUPFAM" id="SSF53448">
    <property type="entry name" value="Nucleotide-diphospho-sugar transferases"/>
    <property type="match status" value="1"/>
</dbReference>
<dbReference type="Proteomes" id="UP000607645">
    <property type="component" value="Unassembled WGS sequence"/>
</dbReference>
<protein>
    <submittedName>
        <fullName evidence="2">Glycosyltransferase family 2 protein</fullName>
    </submittedName>
</protein>
<evidence type="ECO:0000313" key="3">
    <source>
        <dbReference type="Proteomes" id="UP000607645"/>
    </source>
</evidence>
<dbReference type="Pfam" id="PF00535">
    <property type="entry name" value="Glycos_transf_2"/>
    <property type="match status" value="1"/>
</dbReference>
<dbReference type="RefSeq" id="WP_155149699.1">
    <property type="nucleotide sequence ID" value="NZ_JACOPQ010000008.1"/>
</dbReference>
<dbReference type="InterPro" id="IPR029044">
    <property type="entry name" value="Nucleotide-diphossugar_trans"/>
</dbReference>
<dbReference type="SUPFAM" id="SSF48452">
    <property type="entry name" value="TPR-like"/>
    <property type="match status" value="1"/>
</dbReference>
<dbReference type="PANTHER" id="PTHR43630:SF2">
    <property type="entry name" value="GLYCOSYLTRANSFERASE"/>
    <property type="match status" value="1"/>
</dbReference>
<proteinExistence type="predicted"/>
<dbReference type="CDD" id="cd02511">
    <property type="entry name" value="Beta4Glucosyltransferase"/>
    <property type="match status" value="1"/>
</dbReference>
<dbReference type="InterPro" id="IPR011990">
    <property type="entry name" value="TPR-like_helical_dom_sf"/>
</dbReference>
<dbReference type="EMBL" id="JACOPQ010000008">
    <property type="protein sequence ID" value="MBC5737618.1"/>
    <property type="molecule type" value="Genomic_DNA"/>
</dbReference>
<dbReference type="PANTHER" id="PTHR43630">
    <property type="entry name" value="POLY-BETA-1,6-N-ACETYL-D-GLUCOSAMINE SYNTHASE"/>
    <property type="match status" value="1"/>
</dbReference>
<organism evidence="2 3">
    <name type="scientific">Lawsonibacter faecis</name>
    <dbReference type="NCBI Taxonomy" id="2763052"/>
    <lineage>
        <taxon>Bacteria</taxon>
        <taxon>Bacillati</taxon>
        <taxon>Bacillota</taxon>
        <taxon>Clostridia</taxon>
        <taxon>Eubacteriales</taxon>
        <taxon>Oscillospiraceae</taxon>
        <taxon>Lawsonibacter</taxon>
    </lineage>
</organism>
<name>A0A8J6JKC7_9FIRM</name>
<dbReference type="AlphaFoldDB" id="A0A8J6JKC7"/>
<sequence>MMTLSVCMIVKNESDVLARCLACAAEIADELIVVDTGSTDDTKEIARGFTPQVYDFPWCDDFAAARNFSFSKAAMDYVMWLDADDVIDAENRAKILRLKETLSPAVDMVFLRYDVAFDEQDNPTLSYYRERMFKASMGYRWVGEIHEVIPQRGVAEYREISIQHRKLHPTERGRNLRIFEKMLADGKQLDPRQKFYYARELMYNGRYPEAVRQFTAFLDEGQGWVENNISACKDLAYCQAHLGDAAAALGTLFRSFAYDAPRAEICCEIGRHFFDLGQYGTAVFWYETAAGRSPDEKSGGFCLPDCYGYIPYMQMCVCYDRLGDRARAIAYNEKAGLCKPEDKGVLYNRAYFQNQADGR</sequence>
<feature type="domain" description="Glycosyltransferase 2-like" evidence="1">
    <location>
        <begin position="5"/>
        <end position="132"/>
    </location>
</feature>
<evidence type="ECO:0000259" key="1">
    <source>
        <dbReference type="Pfam" id="PF00535"/>
    </source>
</evidence>
<gene>
    <name evidence="2" type="ORF">H8S62_11445</name>
</gene>
<comment type="caution">
    <text evidence="2">The sequence shown here is derived from an EMBL/GenBank/DDBJ whole genome shotgun (WGS) entry which is preliminary data.</text>
</comment>
<dbReference type="Gene3D" id="3.90.550.10">
    <property type="entry name" value="Spore Coat Polysaccharide Biosynthesis Protein SpsA, Chain A"/>
    <property type="match status" value="1"/>
</dbReference>